<dbReference type="EMBL" id="QKZR01000008">
    <property type="protein sequence ID" value="PZX36781.1"/>
    <property type="molecule type" value="Genomic_DNA"/>
</dbReference>
<sequence length="325" mass="38606">MTFVDKLFFEYKSNFLDFDHFGLLGESWDFEELAFSEQMKLLIERGILRNCSLNSKKKISGSDLKQENNVDKNSIDLCKTIVYNGSRYILNPVIKEEMWEEFYTSHSRHKFEERTKREIDSKIVRFQDNKERLQFLYDRMDSLDIFNLKNLEVEINNDSKDVYFWGVREHIMENFTSNRCFDYLTSMLGQYVEIYNDVEKQFSDDIAKFRVYKYLEKLSEEQLEKSEDKNEKLIIESIDVDQIKKGDFTTYQSIYLLDKLTALPALENSSLMKKDIYTIISKMIGRHTDNVKKAIKLLEKQPKEHTPAILRQQKIIDNLLTKGGL</sequence>
<dbReference type="RefSeq" id="WP_015362369.1">
    <property type="nucleotide sequence ID" value="NZ_QKZR01000008.1"/>
</dbReference>
<accession>A0ABX5PTV9</accession>
<comment type="caution">
    <text evidence="1">The sequence shown here is derived from an EMBL/GenBank/DDBJ whole genome shotgun (WGS) entry which is preliminary data.</text>
</comment>
<proteinExistence type="predicted"/>
<evidence type="ECO:0000313" key="2">
    <source>
        <dbReference type="Proteomes" id="UP000248584"/>
    </source>
</evidence>
<organism evidence="1 2">
    <name type="scientific">Nonlabens dokdonensis</name>
    <dbReference type="NCBI Taxonomy" id="328515"/>
    <lineage>
        <taxon>Bacteria</taxon>
        <taxon>Pseudomonadati</taxon>
        <taxon>Bacteroidota</taxon>
        <taxon>Flavobacteriia</taxon>
        <taxon>Flavobacteriales</taxon>
        <taxon>Flavobacteriaceae</taxon>
        <taxon>Nonlabens</taxon>
    </lineage>
</organism>
<evidence type="ECO:0000313" key="1">
    <source>
        <dbReference type="EMBL" id="PZX36781.1"/>
    </source>
</evidence>
<keyword evidence="2" id="KW-1185">Reference proteome</keyword>
<reference evidence="1 2" key="1">
    <citation type="submission" date="2018-06" db="EMBL/GenBank/DDBJ databases">
        <title>Genomic Encyclopedia of Archaeal and Bacterial Type Strains, Phase II (KMG-II): from individual species to whole genera.</title>
        <authorList>
            <person name="Goeker M."/>
        </authorList>
    </citation>
    <scope>NUCLEOTIDE SEQUENCE [LARGE SCALE GENOMIC DNA]</scope>
    <source>
        <strain evidence="1 2">DSM 17205</strain>
    </source>
</reference>
<protein>
    <submittedName>
        <fullName evidence="1">Uncharacterized protein</fullName>
    </submittedName>
</protein>
<name>A0ABX5PTV9_9FLAO</name>
<gene>
    <name evidence="1" type="ORF">LX97_03243</name>
</gene>
<dbReference type="Proteomes" id="UP000248584">
    <property type="component" value="Unassembled WGS sequence"/>
</dbReference>